<dbReference type="eggNOG" id="COG1305">
    <property type="taxonomic scope" value="Bacteria"/>
</dbReference>
<feature type="chain" id="PRO_5003002030" evidence="7">
    <location>
        <begin position="28"/>
        <end position="589"/>
    </location>
</feature>
<feature type="signal peptide" evidence="7">
    <location>
        <begin position="1"/>
        <end position="27"/>
    </location>
</feature>
<accession>C9RCC2</accession>
<dbReference type="AlphaFoldDB" id="C9RCC2"/>
<name>C9RCC2_AMMDK</name>
<evidence type="ECO:0000256" key="4">
    <source>
        <dbReference type="ARBA" id="ARBA00023139"/>
    </source>
</evidence>
<keyword evidence="3" id="KW-0472">Membrane</keyword>
<keyword evidence="10" id="KW-1185">Reference proteome</keyword>
<dbReference type="InterPro" id="IPR036116">
    <property type="entry name" value="FN3_sf"/>
</dbReference>
<dbReference type="InterPro" id="IPR036582">
    <property type="entry name" value="Mao_N_sf"/>
</dbReference>
<dbReference type="InterPro" id="IPR013783">
    <property type="entry name" value="Ig-like_fold"/>
</dbReference>
<dbReference type="SUPFAM" id="SSF49265">
    <property type="entry name" value="Fibronectin type III"/>
    <property type="match status" value="1"/>
</dbReference>
<keyword evidence="5" id="KW-0449">Lipoprotein</keyword>
<organism evidence="9 10">
    <name type="scientific">Ammonifex degensii (strain DSM 10501 / KC4)</name>
    <dbReference type="NCBI Taxonomy" id="429009"/>
    <lineage>
        <taxon>Bacteria</taxon>
        <taxon>Bacillati</taxon>
        <taxon>Bacillota</taxon>
        <taxon>Clostridia</taxon>
        <taxon>Thermoanaerobacterales</taxon>
        <taxon>Thermoanaerobacteraceae</taxon>
        <taxon>Ammonifex</taxon>
    </lineage>
</organism>
<dbReference type="InterPro" id="IPR012854">
    <property type="entry name" value="Cu_amine_oxidase-like_N"/>
</dbReference>
<dbReference type="Pfam" id="PF07833">
    <property type="entry name" value="Cu_amine_oxidN1"/>
    <property type="match status" value="1"/>
</dbReference>
<dbReference type="STRING" id="429009.Adeg_0754"/>
<dbReference type="EMBL" id="CP001785">
    <property type="protein sequence ID" value="ACX51899.1"/>
    <property type="molecule type" value="Genomic_DNA"/>
</dbReference>
<keyword evidence="2 7" id="KW-0732">Signal</keyword>
<dbReference type="CDD" id="cd00063">
    <property type="entry name" value="FN3"/>
    <property type="match status" value="1"/>
</dbReference>
<feature type="region of interest" description="Disordered" evidence="6">
    <location>
        <begin position="168"/>
        <end position="187"/>
    </location>
</feature>
<keyword evidence="4" id="KW-0564">Palmitate</keyword>
<evidence type="ECO:0000256" key="5">
    <source>
        <dbReference type="ARBA" id="ARBA00023288"/>
    </source>
</evidence>
<sequence length="589" mass="65360">MKSKVGIFLATVLVAMAVFLCSQPSWAAMRVAQFIVGYPAYAVEGREFPMDVAPFIQNGRVYVPVRYLAYALGVRESDVMWYPETGQVTICAPPGCKACSYVQLWVDSNTLLINYGLPSRTARVDMDVTPVLLDGRVMLPARWVAEAFGATVVWNPWNQQVTVSIPLQDGGTNQPISQTGTGQVTERRQPIAPRLEAPAELHVANIVPVTGYPGAYHVTLSWSPVNGASGYKVYTKALWPPGAGYVATETQTNSYTTIFGVAHPEGHASWEIYVTAVNAAGESPPSNVITVDLPPAAPTQQEIESIMARTVEQDDCRFHFVPEGDPLTVPDGQGGTLTAVIGQRYPTADGYGELVFFWHNKDFLGWDCDHEHNDIIDVSSPGPGRITVTYAHYAENDPLCAPSLPPVKVTFAWIPSRPDIPDDPRLVMLDNMPPEDPGIKVKVKLLPTANTQPKVVGSQHYREVIQGALDLLARYDPEDYHLVGEHLTEIKESDRSGVNIYTGVFENKLDSGSGKELMMKEAGEIVHDATHVWLYKNGYQWWGEEAERYCCEAQKRALRRIGAPQWMIDGIDAAFQTRYWEIPYEQRYW</sequence>
<dbReference type="Pfam" id="PF14041">
    <property type="entry name" value="Lipoprotein_21"/>
    <property type="match status" value="1"/>
</dbReference>
<evidence type="ECO:0000256" key="1">
    <source>
        <dbReference type="ARBA" id="ARBA00022475"/>
    </source>
</evidence>
<dbReference type="Gene3D" id="3.30.457.10">
    <property type="entry name" value="Copper amine oxidase-like, N-terminal domain"/>
    <property type="match status" value="2"/>
</dbReference>
<dbReference type="Proteomes" id="UP000002620">
    <property type="component" value="Chromosome"/>
</dbReference>
<dbReference type="Gene3D" id="2.60.40.10">
    <property type="entry name" value="Immunoglobulins"/>
    <property type="match status" value="1"/>
</dbReference>
<evidence type="ECO:0000313" key="9">
    <source>
        <dbReference type="EMBL" id="ACX51899.1"/>
    </source>
</evidence>
<gene>
    <name evidence="9" type="ordered locus">Adeg_0754</name>
</gene>
<evidence type="ECO:0000259" key="8">
    <source>
        <dbReference type="PROSITE" id="PS50853"/>
    </source>
</evidence>
<evidence type="ECO:0000256" key="6">
    <source>
        <dbReference type="SAM" id="MobiDB-lite"/>
    </source>
</evidence>
<evidence type="ECO:0000256" key="2">
    <source>
        <dbReference type="ARBA" id="ARBA00022729"/>
    </source>
</evidence>
<dbReference type="RefSeq" id="WP_015738777.1">
    <property type="nucleotide sequence ID" value="NC_013385.1"/>
</dbReference>
<proteinExistence type="predicted"/>
<feature type="compositionally biased region" description="Polar residues" evidence="6">
    <location>
        <begin position="168"/>
        <end position="184"/>
    </location>
</feature>
<reference evidence="9 10" key="1">
    <citation type="submission" date="2009-10" db="EMBL/GenBank/DDBJ databases">
        <title>Complete sequence of chromosome of Ammonifex degensii KC4.</title>
        <authorList>
            <consortium name="US DOE Joint Genome Institute"/>
            <person name="Kerfeld C."/>
            <person name="Goodner B."/>
            <person name="Huber H."/>
            <person name="Stetter K."/>
            <person name="Lucas S."/>
            <person name="Copeland A."/>
            <person name="Lapidus A."/>
            <person name="Glavina del Rio T."/>
            <person name="Dalin E."/>
            <person name="Tice H."/>
            <person name="Bruce D."/>
            <person name="Goodwin L."/>
            <person name="Pitluck S."/>
            <person name="Saunders E."/>
            <person name="Brettin T."/>
            <person name="Detter J.C."/>
            <person name="Han C."/>
            <person name="Larimer F."/>
            <person name="Land M."/>
            <person name="Hauser L."/>
            <person name="Kyrpides N."/>
            <person name="Ovchinnikova G."/>
            <person name="Richardson P."/>
        </authorList>
    </citation>
    <scope>NUCLEOTIDE SEQUENCE [LARGE SCALE GENOMIC DNA]</scope>
    <source>
        <strain evidence="10">DSM 10501 / KC4</strain>
    </source>
</reference>
<dbReference type="PROSITE" id="PS50853">
    <property type="entry name" value="FN3"/>
    <property type="match status" value="1"/>
</dbReference>
<evidence type="ECO:0000256" key="7">
    <source>
        <dbReference type="SAM" id="SignalP"/>
    </source>
</evidence>
<evidence type="ECO:0000313" key="10">
    <source>
        <dbReference type="Proteomes" id="UP000002620"/>
    </source>
</evidence>
<protein>
    <submittedName>
        <fullName evidence="9">Copper amine oxidase domain protein</fullName>
    </submittedName>
</protein>
<feature type="domain" description="Fibronectin type-III" evidence="8">
    <location>
        <begin position="197"/>
        <end position="296"/>
    </location>
</feature>
<evidence type="ECO:0000256" key="3">
    <source>
        <dbReference type="ARBA" id="ARBA00023136"/>
    </source>
</evidence>
<dbReference type="KEGG" id="adg:Adeg_0754"/>
<dbReference type="InterPro" id="IPR003961">
    <property type="entry name" value="FN3_dom"/>
</dbReference>
<dbReference type="InterPro" id="IPR025971">
    <property type="entry name" value="LppP/LprE"/>
</dbReference>
<keyword evidence="1" id="KW-1003">Cell membrane</keyword>
<dbReference type="SUPFAM" id="SSF55383">
    <property type="entry name" value="Copper amine oxidase, domain N"/>
    <property type="match status" value="2"/>
</dbReference>
<dbReference type="HOGENOM" id="CLU_462837_0_0_9"/>